<keyword evidence="10" id="KW-0408">Iron</keyword>
<dbReference type="STRING" id="1007099.SAMN05216287_4162"/>
<keyword evidence="6 13" id="KW-0812">Transmembrane</keyword>
<evidence type="ECO:0000256" key="4">
    <source>
        <dbReference type="ARBA" id="ARBA00022475"/>
    </source>
</evidence>
<dbReference type="GO" id="GO:0022904">
    <property type="term" value="P:respiratory electron transport chain"/>
    <property type="evidence" value="ECO:0007669"/>
    <property type="project" value="InterPro"/>
</dbReference>
<evidence type="ECO:0000256" key="9">
    <source>
        <dbReference type="ARBA" id="ARBA00022989"/>
    </source>
</evidence>
<comment type="similarity">
    <text evidence="12">Belongs to the cytochrome b561 family.</text>
</comment>
<dbReference type="InterPro" id="IPR011577">
    <property type="entry name" value="Cyt_b561_bac/Ni-Hgenase"/>
</dbReference>
<dbReference type="Pfam" id="PF01292">
    <property type="entry name" value="Ni_hydr_CYTB"/>
    <property type="match status" value="1"/>
</dbReference>
<keyword evidence="11 13" id="KW-0472">Membrane</keyword>
<feature type="transmembrane region" description="Helical" evidence="13">
    <location>
        <begin position="108"/>
        <end position="127"/>
    </location>
</feature>
<dbReference type="PANTHER" id="PTHR30529">
    <property type="entry name" value="CYTOCHROME B561"/>
    <property type="match status" value="1"/>
</dbReference>
<feature type="transmembrane region" description="Helical" evidence="13">
    <location>
        <begin position="65"/>
        <end position="82"/>
    </location>
</feature>
<keyword evidence="9 13" id="KW-1133">Transmembrane helix</keyword>
<dbReference type="GO" id="GO:0005886">
    <property type="term" value="C:plasma membrane"/>
    <property type="evidence" value="ECO:0007669"/>
    <property type="project" value="UniProtKB-SubCell"/>
</dbReference>
<dbReference type="InterPro" id="IPR052168">
    <property type="entry name" value="Cytochrome_b561_oxidase"/>
</dbReference>
<evidence type="ECO:0000256" key="10">
    <source>
        <dbReference type="ARBA" id="ARBA00023004"/>
    </source>
</evidence>
<dbReference type="GO" id="GO:0009055">
    <property type="term" value="F:electron transfer activity"/>
    <property type="evidence" value="ECO:0007669"/>
    <property type="project" value="InterPro"/>
</dbReference>
<dbReference type="OrthoDB" id="8589936at2"/>
<proteinExistence type="inferred from homology"/>
<sequence length="191" mass="21300">MADLIRSTVNHPRAADTPVPARYARTSRWLHWLMAGLVILAYILINCRGWFPKGSTPRTLFVQGHFWIGLLVLALLLPRLLARLRSPAPPLQPPLAPLMQLLSKVTHLALYGFLLVQPLMGLMVVLLERGGIPLGGLTLASPFALDKAMAENIEAAHVFLGEAFYYVIGLHIAAALWHHFYLRDSVLKRML</sequence>
<dbReference type="EMBL" id="FNNU01000008">
    <property type="protein sequence ID" value="SDX94101.1"/>
    <property type="molecule type" value="Genomic_DNA"/>
</dbReference>
<evidence type="ECO:0000256" key="1">
    <source>
        <dbReference type="ARBA" id="ARBA00001970"/>
    </source>
</evidence>
<keyword evidence="8" id="KW-0249">Electron transport</keyword>
<reference evidence="16" key="1">
    <citation type="submission" date="2016-10" db="EMBL/GenBank/DDBJ databases">
        <authorList>
            <person name="Varghese N."/>
            <person name="Submissions S."/>
        </authorList>
    </citation>
    <scope>NUCLEOTIDE SEQUENCE [LARGE SCALE GENOMIC DNA]</scope>
    <source>
        <strain evidence="16">NRRL B-59562</strain>
    </source>
</reference>
<feature type="transmembrane region" description="Helical" evidence="13">
    <location>
        <begin position="163"/>
        <end position="182"/>
    </location>
</feature>
<dbReference type="AlphaFoldDB" id="A0A1H3FT14"/>
<evidence type="ECO:0000313" key="15">
    <source>
        <dbReference type="EMBL" id="SDX94101.1"/>
    </source>
</evidence>
<gene>
    <name evidence="15" type="ORF">SAMN05216287_4162</name>
</gene>
<evidence type="ECO:0000256" key="13">
    <source>
        <dbReference type="SAM" id="Phobius"/>
    </source>
</evidence>
<dbReference type="PANTHER" id="PTHR30529:SF3">
    <property type="entry name" value="CYTOCHROME B561 HOMOLOG 1"/>
    <property type="match status" value="1"/>
</dbReference>
<evidence type="ECO:0000256" key="7">
    <source>
        <dbReference type="ARBA" id="ARBA00022723"/>
    </source>
</evidence>
<dbReference type="GO" id="GO:0046872">
    <property type="term" value="F:metal ion binding"/>
    <property type="evidence" value="ECO:0007669"/>
    <property type="project" value="UniProtKB-KW"/>
</dbReference>
<dbReference type="Proteomes" id="UP000243778">
    <property type="component" value="Unassembled WGS sequence"/>
</dbReference>
<keyword evidence="16" id="KW-1185">Reference proteome</keyword>
<keyword evidence="5" id="KW-0349">Heme</keyword>
<evidence type="ECO:0000256" key="12">
    <source>
        <dbReference type="ARBA" id="ARBA00037975"/>
    </source>
</evidence>
<feature type="transmembrane region" description="Helical" evidence="13">
    <location>
        <begin position="29"/>
        <end position="45"/>
    </location>
</feature>
<keyword evidence="7" id="KW-0479">Metal-binding</keyword>
<evidence type="ECO:0000259" key="14">
    <source>
        <dbReference type="Pfam" id="PF01292"/>
    </source>
</evidence>
<evidence type="ECO:0000256" key="8">
    <source>
        <dbReference type="ARBA" id="ARBA00022982"/>
    </source>
</evidence>
<protein>
    <submittedName>
        <fullName evidence="15">Cytochrome b561</fullName>
    </submittedName>
</protein>
<dbReference type="RefSeq" id="WP_090231565.1">
    <property type="nucleotide sequence ID" value="NZ_FNNU01000008.1"/>
</dbReference>
<evidence type="ECO:0000256" key="3">
    <source>
        <dbReference type="ARBA" id="ARBA00022448"/>
    </source>
</evidence>
<feature type="domain" description="Cytochrome b561 bacterial/Ni-hydrogenase" evidence="14">
    <location>
        <begin position="22"/>
        <end position="191"/>
    </location>
</feature>
<dbReference type="GO" id="GO:0020037">
    <property type="term" value="F:heme binding"/>
    <property type="evidence" value="ECO:0007669"/>
    <property type="project" value="TreeGrafter"/>
</dbReference>
<keyword evidence="4" id="KW-1003">Cell membrane</keyword>
<accession>A0A1H3FT14</accession>
<evidence type="ECO:0000256" key="11">
    <source>
        <dbReference type="ARBA" id="ARBA00023136"/>
    </source>
</evidence>
<dbReference type="InterPro" id="IPR016174">
    <property type="entry name" value="Di-haem_cyt_TM"/>
</dbReference>
<name>A0A1H3FT14_9PSED</name>
<dbReference type="SUPFAM" id="SSF81342">
    <property type="entry name" value="Transmembrane di-heme cytochromes"/>
    <property type="match status" value="1"/>
</dbReference>
<evidence type="ECO:0000256" key="2">
    <source>
        <dbReference type="ARBA" id="ARBA00004651"/>
    </source>
</evidence>
<keyword evidence="3" id="KW-0813">Transport</keyword>
<organism evidence="15 16">
    <name type="scientific">Pseudomonas kuykendallii</name>
    <dbReference type="NCBI Taxonomy" id="1007099"/>
    <lineage>
        <taxon>Bacteria</taxon>
        <taxon>Pseudomonadati</taxon>
        <taxon>Pseudomonadota</taxon>
        <taxon>Gammaproteobacteria</taxon>
        <taxon>Pseudomonadales</taxon>
        <taxon>Pseudomonadaceae</taxon>
        <taxon>Pseudomonas</taxon>
    </lineage>
</organism>
<evidence type="ECO:0000313" key="16">
    <source>
        <dbReference type="Proteomes" id="UP000243778"/>
    </source>
</evidence>
<evidence type="ECO:0000256" key="6">
    <source>
        <dbReference type="ARBA" id="ARBA00022692"/>
    </source>
</evidence>
<evidence type="ECO:0000256" key="5">
    <source>
        <dbReference type="ARBA" id="ARBA00022617"/>
    </source>
</evidence>
<comment type="subcellular location">
    <subcellularLocation>
        <location evidence="2">Cell membrane</location>
        <topology evidence="2">Multi-pass membrane protein</topology>
    </subcellularLocation>
</comment>
<comment type="cofactor">
    <cofactor evidence="1">
        <name>heme b</name>
        <dbReference type="ChEBI" id="CHEBI:60344"/>
    </cofactor>
</comment>